<proteinExistence type="predicted"/>
<dbReference type="InterPro" id="IPR054018">
    <property type="entry name" value="HdrB-like_C"/>
</dbReference>
<name>A0A3D8I4C5_9HELI</name>
<dbReference type="AlphaFoldDB" id="A0A3D8I4C5"/>
<dbReference type="OrthoDB" id="5321581at2"/>
<dbReference type="Proteomes" id="UP000256599">
    <property type="component" value="Unassembled WGS sequence"/>
</dbReference>
<gene>
    <name evidence="2" type="ORF">CQA63_04395</name>
</gene>
<feature type="domain" description="HdrB-like C-terminal" evidence="1">
    <location>
        <begin position="179"/>
        <end position="265"/>
    </location>
</feature>
<accession>A0A3D8I4C5</accession>
<evidence type="ECO:0000313" key="2">
    <source>
        <dbReference type="EMBL" id="RDU59998.1"/>
    </source>
</evidence>
<evidence type="ECO:0000313" key="3">
    <source>
        <dbReference type="Proteomes" id="UP000256599"/>
    </source>
</evidence>
<protein>
    <recommendedName>
        <fullName evidence="1">HdrB-like C-terminal domain-containing protein</fullName>
    </recommendedName>
</protein>
<dbReference type="EMBL" id="NXLR01000006">
    <property type="protein sequence ID" value="RDU59998.1"/>
    <property type="molecule type" value="Genomic_DNA"/>
</dbReference>
<organism evidence="2 3">
    <name type="scientific">Helicobacter marmotae</name>
    <dbReference type="NCBI Taxonomy" id="152490"/>
    <lineage>
        <taxon>Bacteria</taxon>
        <taxon>Pseudomonadati</taxon>
        <taxon>Campylobacterota</taxon>
        <taxon>Epsilonproteobacteria</taxon>
        <taxon>Campylobacterales</taxon>
        <taxon>Helicobacteraceae</taxon>
        <taxon>Helicobacter</taxon>
    </lineage>
</organism>
<dbReference type="Gene3D" id="3.40.50.11810">
    <property type="match status" value="1"/>
</dbReference>
<reference evidence="2 3" key="1">
    <citation type="submission" date="2018-04" db="EMBL/GenBank/DDBJ databases">
        <title>Novel Campyloabacter and Helicobacter Species and Strains.</title>
        <authorList>
            <person name="Mannion A.J."/>
            <person name="Shen Z."/>
            <person name="Fox J.G."/>
        </authorList>
    </citation>
    <scope>NUCLEOTIDE SEQUENCE [LARGE SCALE GENOMIC DNA]</scope>
    <source>
        <strain evidence="2 3">MIT 98-6070</strain>
    </source>
</reference>
<keyword evidence="3" id="KW-1185">Reference proteome</keyword>
<evidence type="ECO:0000259" key="1">
    <source>
        <dbReference type="Pfam" id="PF22196"/>
    </source>
</evidence>
<dbReference type="Gene3D" id="1.20.1050.140">
    <property type="match status" value="1"/>
</dbReference>
<dbReference type="RefSeq" id="WP_104700184.1">
    <property type="nucleotide sequence ID" value="NZ_FZPP01000022.1"/>
</dbReference>
<dbReference type="Pfam" id="PF22196">
    <property type="entry name" value="HdrB-like_C"/>
    <property type="match status" value="1"/>
</dbReference>
<sequence length="271" mass="31034">MKYIIYDKYNNAQSLLNSTKTLFSLLGLEIVKPNMELADCGGYWARLAQRDDLLHNVAYNLALSNAMGATLVFLEEDAYANALYARSIIESDSDIIRELESKYLHKFNLLYESKAQMSYLPDLLNTIDIAPMIKKHFHTFCAAIVRGAYQGHLPISTNHRIYEQIGLKVIDTPLTKQYYAHLMPFDSQSALYNSAKMFFDIADLGVDFILTYSLSQFELLEGKRSKLCRAYNRDNIGLNVLFLPQVILLAFGEEERDKLGFAYHKQKVELI</sequence>
<comment type="caution">
    <text evidence="2">The sequence shown here is derived from an EMBL/GenBank/DDBJ whole genome shotgun (WGS) entry which is preliminary data.</text>
</comment>